<evidence type="ECO:0000313" key="2">
    <source>
        <dbReference type="EMBL" id="KAF4949183.1"/>
    </source>
</evidence>
<feature type="compositionally biased region" description="Low complexity" evidence="1">
    <location>
        <begin position="108"/>
        <end position="120"/>
    </location>
</feature>
<proteinExistence type="predicted"/>
<sequence length="214" mass="23536">MPRLTTPHPRHIHWTCPHCPTENRNVNVNATRCPNCHYQLASFRPSNRELIEALDTDGWTIGELVDYVNGVATWDYPDALVTTGSTMNDTIGDEETRNRGRTNGGTTNGETTDGRTTYGDTTDEDATDEDTTHVGRANGRRPNGVTTIERTTIGRTTNGVTTNGATTHGDTTDEDATDEDTTYAGRTNGGRPNGTPRMERLRMEREPPGRGLME</sequence>
<feature type="compositionally biased region" description="Low complexity" evidence="1">
    <location>
        <begin position="146"/>
        <end position="169"/>
    </location>
</feature>
<keyword evidence="3" id="KW-1185">Reference proteome</keyword>
<reference evidence="2" key="2">
    <citation type="submission" date="2020-05" db="EMBL/GenBank/DDBJ databases">
        <authorList>
            <person name="Kim H.-S."/>
            <person name="Proctor R.H."/>
            <person name="Brown D.W."/>
        </authorList>
    </citation>
    <scope>NUCLEOTIDE SEQUENCE</scope>
    <source>
        <strain evidence="2">NRRL 45417</strain>
    </source>
</reference>
<feature type="compositionally biased region" description="Basic and acidic residues" evidence="1">
    <location>
        <begin position="197"/>
        <end position="214"/>
    </location>
</feature>
<protein>
    <submittedName>
        <fullName evidence="2">Uncharacterized protein</fullName>
    </submittedName>
</protein>
<evidence type="ECO:0000256" key="1">
    <source>
        <dbReference type="SAM" id="MobiDB-lite"/>
    </source>
</evidence>
<feature type="compositionally biased region" description="Acidic residues" evidence="1">
    <location>
        <begin position="172"/>
        <end position="181"/>
    </location>
</feature>
<dbReference type="OrthoDB" id="10524677at2759"/>
<name>A0A8H4T0K3_9HYPO</name>
<comment type="caution">
    <text evidence="2">The sequence shown here is derived from an EMBL/GenBank/DDBJ whole genome shotgun (WGS) entry which is preliminary data.</text>
</comment>
<organism evidence="2 3">
    <name type="scientific">Fusarium gaditjirri</name>
    <dbReference type="NCBI Taxonomy" id="282569"/>
    <lineage>
        <taxon>Eukaryota</taxon>
        <taxon>Fungi</taxon>
        <taxon>Dikarya</taxon>
        <taxon>Ascomycota</taxon>
        <taxon>Pezizomycotina</taxon>
        <taxon>Sordariomycetes</taxon>
        <taxon>Hypocreomycetidae</taxon>
        <taxon>Hypocreales</taxon>
        <taxon>Nectriaceae</taxon>
        <taxon>Fusarium</taxon>
        <taxon>Fusarium nisikadoi species complex</taxon>
    </lineage>
</organism>
<accession>A0A8H4T0K3</accession>
<dbReference type="EMBL" id="JABFAI010000245">
    <property type="protein sequence ID" value="KAF4949183.1"/>
    <property type="molecule type" value="Genomic_DNA"/>
</dbReference>
<feature type="region of interest" description="Disordered" evidence="1">
    <location>
        <begin position="85"/>
        <end position="214"/>
    </location>
</feature>
<dbReference type="Proteomes" id="UP000604273">
    <property type="component" value="Unassembled WGS sequence"/>
</dbReference>
<gene>
    <name evidence="2" type="ORF">FGADI_9100</name>
</gene>
<evidence type="ECO:0000313" key="3">
    <source>
        <dbReference type="Proteomes" id="UP000604273"/>
    </source>
</evidence>
<reference evidence="2" key="1">
    <citation type="journal article" date="2020" name="BMC Genomics">
        <title>Correction to: Identification and distribution of gene clusters required for synthesis of sphingolipid metabolism inhibitors in diverse species of the filamentous fungus Fusarium.</title>
        <authorList>
            <person name="Kim H.S."/>
            <person name="Lohmar J.M."/>
            <person name="Busman M."/>
            <person name="Brown D.W."/>
            <person name="Naumann T.A."/>
            <person name="Divon H.H."/>
            <person name="Lysoe E."/>
            <person name="Uhlig S."/>
            <person name="Proctor R.H."/>
        </authorList>
    </citation>
    <scope>NUCLEOTIDE SEQUENCE</scope>
    <source>
        <strain evidence="2">NRRL 45417</strain>
    </source>
</reference>
<dbReference type="AlphaFoldDB" id="A0A8H4T0K3"/>